<dbReference type="PANTHER" id="PTHR45899">
    <property type="entry name" value="RHO GTPASE ACTIVATING PROTEIN AT 15B, ISOFORM C"/>
    <property type="match status" value="1"/>
</dbReference>
<dbReference type="OrthoDB" id="29546at2759"/>
<feature type="compositionally biased region" description="Basic and acidic residues" evidence="1">
    <location>
        <begin position="293"/>
        <end position="309"/>
    </location>
</feature>
<evidence type="ECO:0000259" key="2">
    <source>
        <dbReference type="PROSITE" id="PS50105"/>
    </source>
</evidence>
<dbReference type="Gene3D" id="1.10.150.50">
    <property type="entry name" value="Transcription Factor, Ets-1"/>
    <property type="match status" value="1"/>
</dbReference>
<dbReference type="AlphaFoldDB" id="A0A6I9YWV4"/>
<dbReference type="GeneID" id="106554013"/>
<feature type="domain" description="SAM" evidence="2">
    <location>
        <begin position="15"/>
        <end position="79"/>
    </location>
</feature>
<sequence length="364" mass="40143">MAKPTHEIAIMSSREADPDIGAFLIRINLGQYLFNFREFGYHTLQECVGINDSVLQHMGISPTGHRRRILKHLEVAFTKMPEASTSGQSCSPKHPLDPKQKETGGGPSDGQSHASCISNLERHPHYTTHRASPVWDPDSSDTFGPNLLADPAAVPRNPVKNLTPEKKPCTGDGSLKKGENLEVQLNATPKDGPLSSAFSLAEKETSEVEPPLLSGLGSLPDDLQETPFFEFKGQMVENDLYCTQSPSKVCARPTRSFMLRHRPVPEIPGVSSEATSNSSLHERRSANGLSIHCSEDCVPDNREPAEEKAPPISPYGETFLMISPEDMETYSKEPSDVLEEDKEKKRTANRTSNQDQKTSENVKR</sequence>
<evidence type="ECO:0000256" key="1">
    <source>
        <dbReference type="SAM" id="MobiDB-lite"/>
    </source>
</evidence>
<organism evidence="3 4">
    <name type="scientific">Thamnophis sirtalis</name>
    <dbReference type="NCBI Taxonomy" id="35019"/>
    <lineage>
        <taxon>Eukaryota</taxon>
        <taxon>Metazoa</taxon>
        <taxon>Chordata</taxon>
        <taxon>Craniata</taxon>
        <taxon>Vertebrata</taxon>
        <taxon>Euteleostomi</taxon>
        <taxon>Lepidosauria</taxon>
        <taxon>Squamata</taxon>
        <taxon>Bifurcata</taxon>
        <taxon>Unidentata</taxon>
        <taxon>Episquamata</taxon>
        <taxon>Toxicofera</taxon>
        <taxon>Serpentes</taxon>
        <taxon>Colubroidea</taxon>
        <taxon>Colubridae</taxon>
        <taxon>Natricinae</taxon>
        <taxon>Thamnophis</taxon>
    </lineage>
</organism>
<dbReference type="RefSeq" id="XP_013928085.1">
    <property type="nucleotide sequence ID" value="XM_014072610.1"/>
</dbReference>
<dbReference type="InterPro" id="IPR013761">
    <property type="entry name" value="SAM/pointed_sf"/>
</dbReference>
<feature type="compositionally biased region" description="Basic and acidic residues" evidence="1">
    <location>
        <begin position="163"/>
        <end position="176"/>
    </location>
</feature>
<dbReference type="GO" id="GO:0005096">
    <property type="term" value="F:GTPase activator activity"/>
    <property type="evidence" value="ECO:0007669"/>
    <property type="project" value="TreeGrafter"/>
</dbReference>
<feature type="compositionally biased region" description="Basic and acidic residues" evidence="1">
    <location>
        <begin position="329"/>
        <end position="346"/>
    </location>
</feature>
<protein>
    <submittedName>
        <fullName evidence="4">Arf-GAP with Rho-GAP domain, ANK repeat and PH domain-containing protein 2-like</fullName>
    </submittedName>
</protein>
<dbReference type="InterPro" id="IPR052227">
    <property type="entry name" value="Arf-Rho-GAP_ANK-PH_domain"/>
</dbReference>
<proteinExistence type="predicted"/>
<dbReference type="SUPFAM" id="SSF47769">
    <property type="entry name" value="SAM/Pointed domain"/>
    <property type="match status" value="1"/>
</dbReference>
<evidence type="ECO:0000313" key="3">
    <source>
        <dbReference type="Proteomes" id="UP000504617"/>
    </source>
</evidence>
<dbReference type="PROSITE" id="PS50105">
    <property type="entry name" value="SAM_DOMAIN"/>
    <property type="match status" value="1"/>
</dbReference>
<gene>
    <name evidence="4" type="primary">LOC106554013</name>
</gene>
<keyword evidence="3" id="KW-1185">Reference proteome</keyword>
<feature type="non-terminal residue" evidence="4">
    <location>
        <position position="364"/>
    </location>
</feature>
<dbReference type="InterPro" id="IPR001660">
    <property type="entry name" value="SAM"/>
</dbReference>
<reference evidence="4" key="1">
    <citation type="submission" date="2025-08" db="UniProtKB">
        <authorList>
            <consortium name="RefSeq"/>
        </authorList>
    </citation>
    <scope>IDENTIFICATION</scope>
</reference>
<accession>A0A6I9YWV4</accession>
<dbReference type="SMART" id="SM00454">
    <property type="entry name" value="SAM"/>
    <property type="match status" value="1"/>
</dbReference>
<feature type="region of interest" description="Disordered" evidence="1">
    <location>
        <begin position="262"/>
        <end position="364"/>
    </location>
</feature>
<dbReference type="KEGG" id="tsr:106554013"/>
<dbReference type="GO" id="GO:0005737">
    <property type="term" value="C:cytoplasm"/>
    <property type="evidence" value="ECO:0007669"/>
    <property type="project" value="TreeGrafter"/>
</dbReference>
<feature type="region of interest" description="Disordered" evidence="1">
    <location>
        <begin position="150"/>
        <end position="176"/>
    </location>
</feature>
<evidence type="ECO:0000313" key="4">
    <source>
        <dbReference type="RefSeq" id="XP_013928085.1"/>
    </source>
</evidence>
<dbReference type="PANTHER" id="PTHR45899:SF1">
    <property type="entry name" value="ARF-GAP WITH RHO-GAP DOMAIN, ANK REPEAT AND PH DOMAIN-CONTAINING PROTEIN 2"/>
    <property type="match status" value="1"/>
</dbReference>
<dbReference type="CDD" id="cd09490">
    <property type="entry name" value="SAM_Arap1_2_3"/>
    <property type="match status" value="1"/>
</dbReference>
<name>A0A6I9YWV4_9SAUR</name>
<dbReference type="Proteomes" id="UP000504617">
    <property type="component" value="Unplaced"/>
</dbReference>
<dbReference type="GO" id="GO:0005547">
    <property type="term" value="F:phosphatidylinositol-3,4,5-trisphosphate binding"/>
    <property type="evidence" value="ECO:0007669"/>
    <property type="project" value="TreeGrafter"/>
</dbReference>
<dbReference type="Pfam" id="PF07647">
    <property type="entry name" value="SAM_2"/>
    <property type="match status" value="1"/>
</dbReference>
<feature type="region of interest" description="Disordered" evidence="1">
    <location>
        <begin position="81"/>
        <end position="115"/>
    </location>
</feature>